<dbReference type="Proteomes" id="UP001054945">
    <property type="component" value="Unassembled WGS sequence"/>
</dbReference>
<organism evidence="1 2">
    <name type="scientific">Caerostris extrusa</name>
    <name type="common">Bark spider</name>
    <name type="synonym">Caerostris bankana</name>
    <dbReference type="NCBI Taxonomy" id="172846"/>
    <lineage>
        <taxon>Eukaryota</taxon>
        <taxon>Metazoa</taxon>
        <taxon>Ecdysozoa</taxon>
        <taxon>Arthropoda</taxon>
        <taxon>Chelicerata</taxon>
        <taxon>Arachnida</taxon>
        <taxon>Araneae</taxon>
        <taxon>Araneomorphae</taxon>
        <taxon>Entelegynae</taxon>
        <taxon>Araneoidea</taxon>
        <taxon>Araneidae</taxon>
        <taxon>Caerostris</taxon>
    </lineage>
</organism>
<proteinExistence type="predicted"/>
<reference evidence="1 2" key="1">
    <citation type="submission" date="2021-06" db="EMBL/GenBank/DDBJ databases">
        <title>Caerostris extrusa draft genome.</title>
        <authorList>
            <person name="Kono N."/>
            <person name="Arakawa K."/>
        </authorList>
    </citation>
    <scope>NUCLEOTIDE SEQUENCE [LARGE SCALE GENOMIC DNA]</scope>
</reference>
<gene>
    <name evidence="1" type="ORF">CEXT_280201</name>
</gene>
<dbReference type="EMBL" id="BPLR01003360">
    <property type="protein sequence ID" value="GIX83730.1"/>
    <property type="molecule type" value="Genomic_DNA"/>
</dbReference>
<dbReference type="AlphaFoldDB" id="A0AAV4NHD3"/>
<protein>
    <submittedName>
        <fullName evidence="1">Uncharacterized protein</fullName>
    </submittedName>
</protein>
<evidence type="ECO:0000313" key="2">
    <source>
        <dbReference type="Proteomes" id="UP001054945"/>
    </source>
</evidence>
<evidence type="ECO:0000313" key="1">
    <source>
        <dbReference type="EMBL" id="GIX83730.1"/>
    </source>
</evidence>
<sequence>MCLKIKHTSRLAFSDALNPAFKTERDARHKLKNRGSNDVFWEEIVAFNFLLTSLCQSASFTRRISAHICVSPCSPLPTSRLNSSSKTQNSLGKLFFAKRHTLYKMFWLEERNHP</sequence>
<name>A0AAV4NHD3_CAEEX</name>
<keyword evidence="2" id="KW-1185">Reference proteome</keyword>
<comment type="caution">
    <text evidence="1">The sequence shown here is derived from an EMBL/GenBank/DDBJ whole genome shotgun (WGS) entry which is preliminary data.</text>
</comment>
<accession>A0AAV4NHD3</accession>